<feature type="region of interest" description="Disordered" evidence="1">
    <location>
        <begin position="1"/>
        <end position="124"/>
    </location>
</feature>
<feature type="compositionally biased region" description="Basic and acidic residues" evidence="1">
    <location>
        <begin position="182"/>
        <end position="214"/>
    </location>
</feature>
<proteinExistence type="predicted"/>
<dbReference type="Pfam" id="PF07004">
    <property type="entry name" value="SHIPPO-rpt"/>
    <property type="match status" value="2"/>
</dbReference>
<reference evidence="2" key="1">
    <citation type="journal article" date="2019" name="bioRxiv">
        <title>The Genome of the Zebra Mussel, Dreissena polymorpha: A Resource for Invasive Species Research.</title>
        <authorList>
            <person name="McCartney M.A."/>
            <person name="Auch B."/>
            <person name="Kono T."/>
            <person name="Mallez S."/>
            <person name="Zhang Y."/>
            <person name="Obille A."/>
            <person name="Becker A."/>
            <person name="Abrahante J.E."/>
            <person name="Garbe J."/>
            <person name="Badalamenti J.P."/>
            <person name="Herman A."/>
            <person name="Mangelson H."/>
            <person name="Liachko I."/>
            <person name="Sullivan S."/>
            <person name="Sone E.D."/>
            <person name="Koren S."/>
            <person name="Silverstein K.A.T."/>
            <person name="Beckman K.B."/>
            <person name="Gohl D.M."/>
        </authorList>
    </citation>
    <scope>NUCLEOTIDE SEQUENCE</scope>
    <source>
        <strain evidence="2">Duluth1</strain>
        <tissue evidence="2">Whole animal</tissue>
    </source>
</reference>
<reference evidence="2" key="2">
    <citation type="submission" date="2020-11" db="EMBL/GenBank/DDBJ databases">
        <authorList>
            <person name="McCartney M.A."/>
            <person name="Auch B."/>
            <person name="Kono T."/>
            <person name="Mallez S."/>
            <person name="Becker A."/>
            <person name="Gohl D.M."/>
            <person name="Silverstein K.A.T."/>
            <person name="Koren S."/>
            <person name="Bechman K.B."/>
            <person name="Herman A."/>
            <person name="Abrahante J.E."/>
            <person name="Garbe J."/>
        </authorList>
    </citation>
    <scope>NUCLEOTIDE SEQUENCE</scope>
    <source>
        <strain evidence="2">Duluth1</strain>
        <tissue evidence="2">Whole animal</tissue>
    </source>
</reference>
<dbReference type="AlphaFoldDB" id="A0A9D4EHI9"/>
<protein>
    <submittedName>
        <fullName evidence="2">Uncharacterized protein</fullName>
    </submittedName>
</protein>
<organism evidence="2 3">
    <name type="scientific">Dreissena polymorpha</name>
    <name type="common">Zebra mussel</name>
    <name type="synonym">Mytilus polymorpha</name>
    <dbReference type="NCBI Taxonomy" id="45954"/>
    <lineage>
        <taxon>Eukaryota</taxon>
        <taxon>Metazoa</taxon>
        <taxon>Spiralia</taxon>
        <taxon>Lophotrochozoa</taxon>
        <taxon>Mollusca</taxon>
        <taxon>Bivalvia</taxon>
        <taxon>Autobranchia</taxon>
        <taxon>Heteroconchia</taxon>
        <taxon>Euheterodonta</taxon>
        <taxon>Imparidentia</taxon>
        <taxon>Neoheterodontei</taxon>
        <taxon>Myida</taxon>
        <taxon>Dreissenoidea</taxon>
        <taxon>Dreissenidae</taxon>
        <taxon>Dreissena</taxon>
    </lineage>
</organism>
<keyword evidence="3" id="KW-1185">Reference proteome</keyword>
<dbReference type="EMBL" id="JAIWYP010000009">
    <property type="protein sequence ID" value="KAH3778172.1"/>
    <property type="molecule type" value="Genomic_DNA"/>
</dbReference>
<dbReference type="InterPro" id="IPR010736">
    <property type="entry name" value="SHIPPO-rpt"/>
</dbReference>
<accession>A0A9D4EHI9</accession>
<evidence type="ECO:0000313" key="2">
    <source>
        <dbReference type="EMBL" id="KAH3778172.1"/>
    </source>
</evidence>
<gene>
    <name evidence="2" type="ORF">DPMN_179625</name>
</gene>
<sequence>MSAPVVAPPPVGLNIKGPDLDSSASQKVLEVVPDIGPDGRSTEERGLQKVETPSQPLEPDYIEPERVPTPDQTHQEISVEVRTESGVNRKRHRDSDKSVDFVDAKDKTMAITQPKPDKGTAKVTDFKVPDRVEIDSGMVDGASSDHVIDIVKQSKLTESVKQAPSEMGEFPEFQSRPLTETSFRDGTKMSYDTGRDTQRDARKESRFDNDRDSSKTPFSVTIERKPLHTAQTRSHSDYYSKTPTINRYAHIATSLGQFYGLVQDPNTREARFPSQMPRMRRPPKLVRLATVTMSPKTKPMPKAPSLYYEEPKKPKKLITWDEAMESRPPLRVDMEGPGPTRYSLTNRPLNETNSPAWTFGSRCFVEKSGGSRTSWEKTWFQTPEVWTSKVDFQNDSAWPTPNNYKARPTLGPKQRTMAEYPSYSIGTRKELSLGKAGADKEPSPVDYDKDTADKLVLRTAPSFTHQFRREGTVIWQSKERSPGPGTYSPNYSYNKTHTPAFTIRSLRREKSHVLGPFSTM</sequence>
<name>A0A9D4EHI9_DREPO</name>
<evidence type="ECO:0000256" key="1">
    <source>
        <dbReference type="SAM" id="MobiDB-lite"/>
    </source>
</evidence>
<dbReference type="Proteomes" id="UP000828390">
    <property type="component" value="Unassembled WGS sequence"/>
</dbReference>
<dbReference type="OrthoDB" id="406368at2759"/>
<comment type="caution">
    <text evidence="2">The sequence shown here is derived from an EMBL/GenBank/DDBJ whole genome shotgun (WGS) entry which is preliminary data.</text>
</comment>
<feature type="region of interest" description="Disordered" evidence="1">
    <location>
        <begin position="164"/>
        <end position="235"/>
    </location>
</feature>
<feature type="compositionally biased region" description="Pro residues" evidence="1">
    <location>
        <begin position="1"/>
        <end position="11"/>
    </location>
</feature>
<feature type="compositionally biased region" description="Basic and acidic residues" evidence="1">
    <location>
        <begin position="115"/>
        <end position="124"/>
    </location>
</feature>
<feature type="compositionally biased region" description="Basic and acidic residues" evidence="1">
    <location>
        <begin position="93"/>
        <end position="108"/>
    </location>
</feature>
<evidence type="ECO:0000313" key="3">
    <source>
        <dbReference type="Proteomes" id="UP000828390"/>
    </source>
</evidence>
<feature type="region of interest" description="Disordered" evidence="1">
    <location>
        <begin position="329"/>
        <end position="349"/>
    </location>
</feature>
<feature type="compositionally biased region" description="Basic and acidic residues" evidence="1">
    <location>
        <begin position="63"/>
        <end position="83"/>
    </location>
</feature>